<dbReference type="Pfam" id="PF01075">
    <property type="entry name" value="Glyco_transf_9"/>
    <property type="match status" value="1"/>
</dbReference>
<evidence type="ECO:0000313" key="3">
    <source>
        <dbReference type="EMBL" id="MCB5362367.1"/>
    </source>
</evidence>
<protein>
    <submittedName>
        <fullName evidence="3">Glycosyltransferase family 9 protein</fullName>
    </submittedName>
</protein>
<gene>
    <name evidence="3" type="ORF">H0484_01150</name>
</gene>
<evidence type="ECO:0000256" key="1">
    <source>
        <dbReference type="ARBA" id="ARBA00022676"/>
    </source>
</evidence>
<reference evidence="3 4" key="1">
    <citation type="submission" date="2020-07" db="EMBL/GenBank/DDBJ databases">
        <title>Pusillimonas sp. nov., isolated from poultry manure in Taiwan.</title>
        <authorList>
            <person name="Lin S.-Y."/>
            <person name="Tang Y.-S."/>
            <person name="Young C.-C."/>
        </authorList>
    </citation>
    <scope>NUCLEOTIDE SEQUENCE [LARGE SCALE GENOMIC DNA]</scope>
    <source>
        <strain evidence="3 4">CC-YST705</strain>
    </source>
</reference>
<proteinExistence type="predicted"/>
<dbReference type="RefSeq" id="WP_226952605.1">
    <property type="nucleotide sequence ID" value="NZ_JACDXW010000001.1"/>
</dbReference>
<dbReference type="PANTHER" id="PTHR30160">
    <property type="entry name" value="TETRAACYLDISACCHARIDE 4'-KINASE-RELATED"/>
    <property type="match status" value="1"/>
</dbReference>
<comment type="caution">
    <text evidence="3">The sequence shown here is derived from an EMBL/GenBank/DDBJ whole genome shotgun (WGS) entry which is preliminary data.</text>
</comment>
<keyword evidence="4" id="KW-1185">Reference proteome</keyword>
<keyword evidence="1" id="KW-0328">Glycosyltransferase</keyword>
<evidence type="ECO:0000256" key="2">
    <source>
        <dbReference type="ARBA" id="ARBA00022679"/>
    </source>
</evidence>
<sequence length="349" mass="38673">MPLKNQLAKPRILVVRNDKIGDFMLAWPALALLRRSMPDAHISVLVPAYTRDLARCCPWIDEVLLDPADLRCMNRENFDLLLTLFSTPRIAWNAWKGRIPLRVAPATKWAQVFYNHRVRQRRSQSRKPEYEYNLELAAYAIKLLGGTVASNPAAYWPLAPDTRLEQRRQLAQRLDLPLDRPWVFVHAGSGGSAVNLSVGQYASLIKRLQQIWPGQNSPAWILTAGPGEQPMMQALLEQVCDAETLVRPYLSTEGLATFAQSLCCADVFVAGSTGPLHVAGALNVPTVGFFPAKRSATALRWRPCNGPGRTLAISASQEAAEQENPMAAIDMEAAAQEIRNWQLGLASLS</sequence>
<dbReference type="InterPro" id="IPR051199">
    <property type="entry name" value="LPS_LOS_Heptosyltrfase"/>
</dbReference>
<dbReference type="CDD" id="cd03789">
    <property type="entry name" value="GT9_LPS_heptosyltransferase"/>
    <property type="match status" value="1"/>
</dbReference>
<dbReference type="EMBL" id="JACDXW010000001">
    <property type="protein sequence ID" value="MCB5362367.1"/>
    <property type="molecule type" value="Genomic_DNA"/>
</dbReference>
<evidence type="ECO:0000313" key="4">
    <source>
        <dbReference type="Proteomes" id="UP000776983"/>
    </source>
</evidence>
<dbReference type="InterPro" id="IPR002201">
    <property type="entry name" value="Glyco_trans_9"/>
</dbReference>
<dbReference type="Gene3D" id="3.40.50.2000">
    <property type="entry name" value="Glycogen Phosphorylase B"/>
    <property type="match status" value="2"/>
</dbReference>
<organism evidence="3 4">
    <name type="scientific">Mesopusillimonas faecipullorum</name>
    <dbReference type="NCBI Taxonomy" id="2755040"/>
    <lineage>
        <taxon>Bacteria</taxon>
        <taxon>Pseudomonadati</taxon>
        <taxon>Pseudomonadota</taxon>
        <taxon>Betaproteobacteria</taxon>
        <taxon>Burkholderiales</taxon>
        <taxon>Alcaligenaceae</taxon>
        <taxon>Mesopusillimonas</taxon>
    </lineage>
</organism>
<dbReference type="Proteomes" id="UP000776983">
    <property type="component" value="Unassembled WGS sequence"/>
</dbReference>
<dbReference type="PANTHER" id="PTHR30160:SF15">
    <property type="entry name" value="GLYCOSYLTRANSFERASE HI_0523-RELATED"/>
    <property type="match status" value="1"/>
</dbReference>
<name>A0ABS8C8M5_9BURK</name>
<keyword evidence="2" id="KW-0808">Transferase</keyword>
<accession>A0ABS8C8M5</accession>
<dbReference type="SUPFAM" id="SSF53756">
    <property type="entry name" value="UDP-Glycosyltransferase/glycogen phosphorylase"/>
    <property type="match status" value="1"/>
</dbReference>